<gene>
    <name evidence="2" type="ORF">FZC79_15000</name>
</gene>
<proteinExistence type="predicted"/>
<keyword evidence="1" id="KW-0732">Signal</keyword>
<dbReference type="EMBL" id="VTEH01000012">
    <property type="protein sequence ID" value="TYR74389.1"/>
    <property type="molecule type" value="Genomic_DNA"/>
</dbReference>
<protein>
    <submittedName>
        <fullName evidence="2">Uncharacterized protein</fullName>
    </submittedName>
</protein>
<dbReference type="Proteomes" id="UP000323317">
    <property type="component" value="Unassembled WGS sequence"/>
</dbReference>
<dbReference type="RefSeq" id="WP_148947610.1">
    <property type="nucleotide sequence ID" value="NZ_VTEH01000012.1"/>
</dbReference>
<feature type="signal peptide" evidence="1">
    <location>
        <begin position="1"/>
        <end position="21"/>
    </location>
</feature>
<feature type="chain" id="PRO_5039473167" evidence="1">
    <location>
        <begin position="22"/>
        <end position="168"/>
    </location>
</feature>
<accession>A0A5D4KBZ1</accession>
<organism evidence="2 3">
    <name type="scientific">Rossellomorea vietnamensis</name>
    <dbReference type="NCBI Taxonomy" id="218284"/>
    <lineage>
        <taxon>Bacteria</taxon>
        <taxon>Bacillati</taxon>
        <taxon>Bacillota</taxon>
        <taxon>Bacilli</taxon>
        <taxon>Bacillales</taxon>
        <taxon>Bacillaceae</taxon>
        <taxon>Rossellomorea</taxon>
    </lineage>
</organism>
<reference evidence="2 3" key="1">
    <citation type="submission" date="2019-08" db="EMBL/GenBank/DDBJ databases">
        <title>Bacillus genomes from the desert of Cuatro Cienegas, Coahuila.</title>
        <authorList>
            <person name="Olmedo-Alvarez G."/>
        </authorList>
    </citation>
    <scope>NUCLEOTIDE SEQUENCE [LARGE SCALE GENOMIC DNA]</scope>
    <source>
        <strain evidence="2 3">CH40_1T</strain>
    </source>
</reference>
<evidence type="ECO:0000256" key="1">
    <source>
        <dbReference type="SAM" id="SignalP"/>
    </source>
</evidence>
<name>A0A5D4KBZ1_9BACI</name>
<sequence>MKKVLALILLLFFGTFVTGTANSFTEVKHSENDRKLVTENIGVSIEPQLESKKDDEGISPLGLTPPGSEHNIFSDGRMYFAGEAEISSLYTNKKFTGSSSYKIQMRNYSDSRLRVDIMKPYFLSETVVKTYYISPNSTGYGYPSGLDPEEGYYLRFHAPSNFEGYVDY</sequence>
<evidence type="ECO:0000313" key="3">
    <source>
        <dbReference type="Proteomes" id="UP000323317"/>
    </source>
</evidence>
<evidence type="ECO:0000313" key="2">
    <source>
        <dbReference type="EMBL" id="TYR74389.1"/>
    </source>
</evidence>
<comment type="caution">
    <text evidence="2">The sequence shown here is derived from an EMBL/GenBank/DDBJ whole genome shotgun (WGS) entry which is preliminary data.</text>
</comment>
<dbReference type="AlphaFoldDB" id="A0A5D4KBZ1"/>